<organism evidence="2 3">
    <name type="scientific">Intestinibacter bartlettii</name>
    <dbReference type="NCBI Taxonomy" id="261299"/>
    <lineage>
        <taxon>Bacteria</taxon>
        <taxon>Bacillati</taxon>
        <taxon>Bacillota</taxon>
        <taxon>Clostridia</taxon>
        <taxon>Peptostreptococcales</taxon>
        <taxon>Peptostreptococcaceae</taxon>
        <taxon>Intestinibacter</taxon>
    </lineage>
</organism>
<gene>
    <name evidence="2" type="ORF">LIP50_13595</name>
</gene>
<feature type="region of interest" description="Disordered" evidence="1">
    <location>
        <begin position="408"/>
        <end position="439"/>
    </location>
</feature>
<reference evidence="2 3" key="1">
    <citation type="submission" date="2021-10" db="EMBL/GenBank/DDBJ databases">
        <title>Collection of gut derived symbiotic bacterial strains cultured from healthy donors.</title>
        <authorList>
            <person name="Lin H."/>
            <person name="Littmann E."/>
            <person name="Claire K."/>
            <person name="Pamer E."/>
        </authorList>
    </citation>
    <scope>NUCLEOTIDE SEQUENCE [LARGE SCALE GENOMIC DNA]</scope>
    <source>
        <strain evidence="2 3">MSK.17.68</strain>
    </source>
</reference>
<evidence type="ECO:0000313" key="2">
    <source>
        <dbReference type="EMBL" id="MCB5447234.1"/>
    </source>
</evidence>
<dbReference type="RefSeq" id="WP_226915231.1">
    <property type="nucleotide sequence ID" value="NZ_BAABXU010000001.1"/>
</dbReference>
<name>A0ABS8D0I8_9FIRM</name>
<dbReference type="EMBL" id="JAJBMB010000018">
    <property type="protein sequence ID" value="MCB5447234.1"/>
    <property type="molecule type" value="Genomic_DNA"/>
</dbReference>
<feature type="compositionally biased region" description="Low complexity" evidence="1">
    <location>
        <begin position="415"/>
        <end position="428"/>
    </location>
</feature>
<evidence type="ECO:0000313" key="3">
    <source>
        <dbReference type="Proteomes" id="UP001299409"/>
    </source>
</evidence>
<evidence type="ECO:0000256" key="1">
    <source>
        <dbReference type="SAM" id="MobiDB-lite"/>
    </source>
</evidence>
<dbReference type="Proteomes" id="UP001299409">
    <property type="component" value="Unassembled WGS sequence"/>
</dbReference>
<protein>
    <submittedName>
        <fullName evidence="2">Uncharacterized protein</fullName>
    </submittedName>
</protein>
<accession>A0ABS8D0I8</accession>
<proteinExistence type="predicted"/>
<comment type="caution">
    <text evidence="2">The sequence shown here is derived from an EMBL/GenBank/DDBJ whole genome shotgun (WGS) entry which is preliminary data.</text>
</comment>
<sequence>MNKTHKKIINKIGNTYKNYINISLDNEAGILNLKLDKFANIELKLKNATQNIDESLKEFVNELSTSSFIQIKEVPNGYLISSFIGSKKGSQKITAFCEDIDFNIEFYDYSQIKISEDENIDNYRVRLGVKQARNLLSKHALLGDENLNDIEKNLLKYAMLIAILNSAQDDETYDMESICSIYDLFLKYDNNYEKIEFLEQALKATESYAGKIQEIDEIKNIIEEYIEIQHELDKNTKNTKNFNFDEFQKKIKKYQEKCYYYKPLYKVYADFTLEVKKACKDFKNPTKTLETDYSISIRNYIDSQVIPVLKQSGFEGEYPYFTYKSHKKLYTLGFEINSNKTLVKYDDRKINSKKIINLLKNVEPRDINIEDVGVYLVDKCSDIVDIARSVNEFLEELKIQKISEYGQTQKEHKNQNNSVANEENNQASDIGDNKSNKEANESNFVMQDKDYIKLKKMWYDEEDELLNMYNMQAEFFEHGKHALGAIVIANEKLYKWGILDLPACIVYSFDKYYNDAENMKELDNIANQLADLRGRRQENNTLKQIVYILESEVERAFGIKLPYDMTNGRDVFFSTVMIPRKYLPKKKVDRAVYPFNILVGIRPDAMLVPHWYW</sequence>
<keyword evidence="3" id="KW-1185">Reference proteome</keyword>